<evidence type="ECO:0000313" key="6">
    <source>
        <dbReference type="EMBL" id="CAD8844726.1"/>
    </source>
</evidence>
<dbReference type="SMART" id="SM01160">
    <property type="entry name" value="DUF1751"/>
    <property type="match status" value="1"/>
</dbReference>
<keyword evidence="2 5" id="KW-0812">Transmembrane</keyword>
<accession>A0A7S1F5R1</accession>
<dbReference type="GO" id="GO:0016020">
    <property type="term" value="C:membrane"/>
    <property type="evidence" value="ECO:0007669"/>
    <property type="project" value="UniProtKB-SubCell"/>
</dbReference>
<evidence type="ECO:0000256" key="1">
    <source>
        <dbReference type="ARBA" id="ARBA00004141"/>
    </source>
</evidence>
<keyword evidence="4 5" id="KW-0472">Membrane</keyword>
<keyword evidence="3 5" id="KW-1133">Transmembrane helix</keyword>
<name>A0A7S1F5R1_NOCSC</name>
<dbReference type="SUPFAM" id="SSF144091">
    <property type="entry name" value="Rhomboid-like"/>
    <property type="match status" value="1"/>
</dbReference>
<sequence length="376" mass="41542">MDPSALMASGAVPSSVLCCIVVGLSLLRVIVPLLDEALALIPHHTVFSPMPSFPLPFVWNLLTAHFFENHWLKAALVAPWVVALARMLEKFWSLRSFWAHICFTVTSSSIVVFFVQVGRVHYFEEVRPFFAPICGCSGLVVALAVGLRHAYPFEALPLLPRAWGLQCQHLPFALAAVFTVLGLLIPASIPEWPFPPLALFFGWVHLRYVMWFQYAQAYGDHSPEFLFAAMFPRPLRPLVSIIGSLAHNVASCIMPNYIKLRDVDGMLGQMLLYDPVQARSSELGGVSPPEQAVGVNTKEYDARRAKALALLDDNIASLLAPGARRAPIAPPPKAEKKKTAEELVMEVLREDSVDLGNVLETPLGDVDPQFLDEKNL</sequence>
<feature type="transmembrane region" description="Helical" evidence="5">
    <location>
        <begin position="97"/>
        <end position="117"/>
    </location>
</feature>
<feature type="transmembrane region" description="Helical" evidence="5">
    <location>
        <begin position="163"/>
        <end position="185"/>
    </location>
</feature>
<proteinExistence type="predicted"/>
<dbReference type="Pfam" id="PF08551">
    <property type="entry name" value="DUF1751"/>
    <property type="match status" value="1"/>
</dbReference>
<gene>
    <name evidence="6" type="ORF">NSCI0253_LOCUS19076</name>
</gene>
<feature type="transmembrane region" description="Helical" evidence="5">
    <location>
        <begin position="129"/>
        <end position="151"/>
    </location>
</feature>
<organism evidence="6">
    <name type="scientific">Noctiluca scintillans</name>
    <name type="common">Sea sparkle</name>
    <name type="synonym">Red tide dinoflagellate</name>
    <dbReference type="NCBI Taxonomy" id="2966"/>
    <lineage>
        <taxon>Eukaryota</taxon>
        <taxon>Sar</taxon>
        <taxon>Alveolata</taxon>
        <taxon>Dinophyceae</taxon>
        <taxon>Noctilucales</taxon>
        <taxon>Noctilucaceae</taxon>
        <taxon>Noctiluca</taxon>
    </lineage>
</organism>
<evidence type="ECO:0000256" key="2">
    <source>
        <dbReference type="ARBA" id="ARBA00022692"/>
    </source>
</evidence>
<evidence type="ECO:0000256" key="5">
    <source>
        <dbReference type="SAM" id="Phobius"/>
    </source>
</evidence>
<dbReference type="EMBL" id="HBFQ01026993">
    <property type="protein sequence ID" value="CAD8844726.1"/>
    <property type="molecule type" value="Transcribed_RNA"/>
</dbReference>
<dbReference type="InterPro" id="IPR013861">
    <property type="entry name" value="TMEM115/Pdh1/Rbl19"/>
</dbReference>
<evidence type="ECO:0000256" key="3">
    <source>
        <dbReference type="ARBA" id="ARBA00022989"/>
    </source>
</evidence>
<dbReference type="GO" id="GO:0005794">
    <property type="term" value="C:Golgi apparatus"/>
    <property type="evidence" value="ECO:0007669"/>
    <property type="project" value="TreeGrafter"/>
</dbReference>
<dbReference type="PANTHER" id="PTHR13377:SF3">
    <property type="entry name" value="TRANSMEMBRANE PROTEIN 115"/>
    <property type="match status" value="1"/>
</dbReference>
<dbReference type="InterPro" id="IPR035952">
    <property type="entry name" value="Rhomboid-like_sf"/>
</dbReference>
<dbReference type="GO" id="GO:0006890">
    <property type="term" value="P:retrograde vesicle-mediated transport, Golgi to endoplasmic reticulum"/>
    <property type="evidence" value="ECO:0007669"/>
    <property type="project" value="InterPro"/>
</dbReference>
<evidence type="ECO:0000256" key="4">
    <source>
        <dbReference type="ARBA" id="ARBA00023136"/>
    </source>
</evidence>
<protein>
    <submittedName>
        <fullName evidence="6">Uncharacterized protein</fullName>
    </submittedName>
</protein>
<comment type="subcellular location">
    <subcellularLocation>
        <location evidence="1">Membrane</location>
        <topology evidence="1">Multi-pass membrane protein</topology>
    </subcellularLocation>
</comment>
<dbReference type="AlphaFoldDB" id="A0A7S1F5R1"/>
<feature type="transmembrane region" description="Helical" evidence="5">
    <location>
        <begin position="12"/>
        <end position="34"/>
    </location>
</feature>
<dbReference type="PANTHER" id="PTHR13377">
    <property type="entry name" value="PLACENTAL PROTEIN 6"/>
    <property type="match status" value="1"/>
</dbReference>
<reference evidence="6" key="1">
    <citation type="submission" date="2021-01" db="EMBL/GenBank/DDBJ databases">
        <authorList>
            <person name="Corre E."/>
            <person name="Pelletier E."/>
            <person name="Niang G."/>
            <person name="Scheremetjew M."/>
            <person name="Finn R."/>
            <person name="Kale V."/>
            <person name="Holt S."/>
            <person name="Cochrane G."/>
            <person name="Meng A."/>
            <person name="Brown T."/>
            <person name="Cohen L."/>
        </authorList>
    </citation>
    <scope>NUCLEOTIDE SEQUENCE</scope>
</reference>